<evidence type="ECO:0000313" key="2">
    <source>
        <dbReference type="EMBL" id="EFQ24151.1"/>
    </source>
</evidence>
<dbReference type="STRING" id="584708.Apau_1733"/>
<keyword evidence="3" id="KW-1185">Reference proteome</keyword>
<dbReference type="PANTHER" id="PTHR37947">
    <property type="entry name" value="BLL2462 PROTEIN"/>
    <property type="match status" value="1"/>
</dbReference>
<gene>
    <name evidence="2" type="ORF">Apau_1733</name>
</gene>
<dbReference type="AlphaFoldDB" id="E3CV64"/>
<dbReference type="Proteomes" id="UP000005096">
    <property type="component" value="Chromosome"/>
</dbReference>
<dbReference type="PANTHER" id="PTHR37947:SF1">
    <property type="entry name" value="BLL2462 PROTEIN"/>
    <property type="match status" value="1"/>
</dbReference>
<dbReference type="InterPro" id="IPR029062">
    <property type="entry name" value="Class_I_gatase-like"/>
</dbReference>
<organism evidence="2 3">
    <name type="scientific">Aminomonas paucivorans DSM 12260</name>
    <dbReference type="NCBI Taxonomy" id="584708"/>
    <lineage>
        <taxon>Bacteria</taxon>
        <taxon>Thermotogati</taxon>
        <taxon>Synergistota</taxon>
        <taxon>Synergistia</taxon>
        <taxon>Synergistales</taxon>
        <taxon>Synergistaceae</taxon>
        <taxon>Aminomonas</taxon>
    </lineage>
</organism>
<dbReference type="PIRSF" id="PIRSF034405">
    <property type="entry name" value="UCP034405"/>
    <property type="match status" value="1"/>
</dbReference>
<dbReference type="InterPro" id="IPR017027">
    <property type="entry name" value="STM3548-like"/>
</dbReference>
<name>E3CV64_9BACT</name>
<dbReference type="HOGENOM" id="CLU_074816_0_0_0"/>
<dbReference type="RefSeq" id="WP_006301372.1">
    <property type="nucleotide sequence ID" value="NZ_CM001022.1"/>
</dbReference>
<dbReference type="SUPFAM" id="SSF52317">
    <property type="entry name" value="Class I glutamine amidotransferase-like"/>
    <property type="match status" value="1"/>
</dbReference>
<feature type="domain" description="Putative glutamine amidotransferase" evidence="1">
    <location>
        <begin position="3"/>
        <end position="246"/>
    </location>
</feature>
<accession>E3CV64</accession>
<dbReference type="Pfam" id="PF07090">
    <property type="entry name" value="GATase1_like"/>
    <property type="match status" value="1"/>
</dbReference>
<dbReference type="PaxDb" id="584708-Apau_1733"/>
<dbReference type="OrthoDB" id="9781333at2"/>
<proteinExistence type="predicted"/>
<dbReference type="EMBL" id="CM001022">
    <property type="protein sequence ID" value="EFQ24151.1"/>
    <property type="molecule type" value="Genomic_DNA"/>
</dbReference>
<reference evidence="2 3" key="1">
    <citation type="journal article" date="2010" name="Stand. Genomic Sci.">
        <title>Non-contiguous finished genome sequence of Aminomonas paucivorans type strain (GLU-3).</title>
        <authorList>
            <person name="Pitluck S."/>
            <person name="Yasawong M."/>
            <person name="Held B."/>
            <person name="Lapidus A."/>
            <person name="Nolan M."/>
            <person name="Copeland A."/>
            <person name="Lucas S."/>
            <person name="Del Rio T.G."/>
            <person name="Tice H."/>
            <person name="Cheng J.F."/>
            <person name="Chertkov O."/>
            <person name="Goodwin L."/>
            <person name="Tapia R."/>
            <person name="Han C."/>
            <person name="Liolios K."/>
            <person name="Ivanova N."/>
            <person name="Mavromatis K."/>
            <person name="Ovchinnikova G."/>
            <person name="Pati A."/>
            <person name="Chen A."/>
            <person name="Palaniappan K."/>
            <person name="Land M."/>
            <person name="Hauser L."/>
            <person name="Chang Y.J."/>
            <person name="Jeffries C.D."/>
            <person name="Pukall R."/>
            <person name="Spring S."/>
            <person name="Rohde M."/>
            <person name="Sikorski J."/>
            <person name="Goker M."/>
            <person name="Woyke T."/>
            <person name="Bristow J."/>
            <person name="Eisen J.A."/>
            <person name="Markowitz V."/>
            <person name="Hugenholtz P."/>
            <person name="Kyrpides N.C."/>
            <person name="Klenk H.P."/>
        </authorList>
    </citation>
    <scope>NUCLEOTIDE SEQUENCE [LARGE SCALE GENOMIC DNA]</scope>
    <source>
        <strain evidence="2 3">DSM 12260</strain>
    </source>
</reference>
<dbReference type="eggNOG" id="COG5426">
    <property type="taxonomic scope" value="Bacteria"/>
</dbReference>
<dbReference type="Gene3D" id="3.40.50.880">
    <property type="match status" value="1"/>
</dbReference>
<evidence type="ECO:0000313" key="3">
    <source>
        <dbReference type="Proteomes" id="UP000005096"/>
    </source>
</evidence>
<dbReference type="InterPro" id="IPR010768">
    <property type="entry name" value="GATase1-like"/>
</dbReference>
<evidence type="ECO:0000259" key="1">
    <source>
        <dbReference type="Pfam" id="PF07090"/>
    </source>
</evidence>
<protein>
    <recommendedName>
        <fullName evidence="1">Putative glutamine amidotransferase domain-containing protein</fullName>
    </recommendedName>
</protein>
<sequence>MKRILLAGESWMKHTIHVKGFDSFTTSEYEEGAAWLLEAFRQGGHEVTFLPNHQAPERFPATGEELGRYDAVFLSDIGSNTLLLAPDTFNRSRPTPDRCAALRDWVLEGGSLCMVGGYMSFSGIDAKARYGATALAEVLPVECLTTDDRVEIPQGTVPTVRMPHHAVFQGMDGEWPFFLGYNRTLPREGSEVLASVGEDPFVALRVCGKGRTAAFASDCAPHWGPEGFVTWRHYPTFWNNLVRWMTA</sequence>
<dbReference type="CDD" id="cd03143">
    <property type="entry name" value="A4_beta-galactosidase_middle_domain"/>
    <property type="match status" value="1"/>
</dbReference>